<sequence length="220" mass="25475">MSEQPNRDPWIQELIDAYNGDTRMTDKQIRIVAAAVEVFAEKGYAAASTSDIARKAEVAEGTIFRHYKTKKDLLYAIVAPIMSKMLAPFVIRDFVKVLDAPHATPESFFRAVIENRIEFLKRNQPMVQILLQEIPFHPELRERFKQHVMPRVLEKIVPVIERFQREGQIRPMPPLTAVRLCASAVIGYLLPRYIMAPDADWDDRREIDETVEFLMRGLRP</sequence>
<dbReference type="InterPro" id="IPR001647">
    <property type="entry name" value="HTH_TetR"/>
</dbReference>
<evidence type="ECO:0000256" key="1">
    <source>
        <dbReference type="ARBA" id="ARBA00023125"/>
    </source>
</evidence>
<keyword evidence="5" id="KW-1185">Reference proteome</keyword>
<evidence type="ECO:0000256" key="2">
    <source>
        <dbReference type="PROSITE-ProRule" id="PRU00335"/>
    </source>
</evidence>
<dbReference type="Gene3D" id="1.10.357.10">
    <property type="entry name" value="Tetracycline Repressor, domain 2"/>
    <property type="match status" value="1"/>
</dbReference>
<gene>
    <name evidence="4" type="ORF">ACFQWB_08360</name>
</gene>
<dbReference type="EMBL" id="JBHTGQ010000018">
    <property type="protein sequence ID" value="MFC7749953.1"/>
    <property type="molecule type" value="Genomic_DNA"/>
</dbReference>
<dbReference type="PANTHER" id="PTHR30055:SF222">
    <property type="entry name" value="REGULATORY PROTEIN"/>
    <property type="match status" value="1"/>
</dbReference>
<dbReference type="Proteomes" id="UP001596528">
    <property type="component" value="Unassembled WGS sequence"/>
</dbReference>
<dbReference type="RefSeq" id="WP_138788241.1">
    <property type="nucleotide sequence ID" value="NZ_JBHTGQ010000018.1"/>
</dbReference>
<dbReference type="PROSITE" id="PS50977">
    <property type="entry name" value="HTH_TETR_2"/>
    <property type="match status" value="1"/>
</dbReference>
<dbReference type="InterPro" id="IPR009057">
    <property type="entry name" value="Homeodomain-like_sf"/>
</dbReference>
<dbReference type="PANTHER" id="PTHR30055">
    <property type="entry name" value="HTH-TYPE TRANSCRIPTIONAL REGULATOR RUTR"/>
    <property type="match status" value="1"/>
</dbReference>
<dbReference type="SUPFAM" id="SSF46689">
    <property type="entry name" value="Homeodomain-like"/>
    <property type="match status" value="1"/>
</dbReference>
<feature type="domain" description="HTH tetR-type" evidence="3">
    <location>
        <begin position="25"/>
        <end position="85"/>
    </location>
</feature>
<reference evidence="5" key="1">
    <citation type="journal article" date="2019" name="Int. J. Syst. Evol. Microbiol.">
        <title>The Global Catalogue of Microorganisms (GCM) 10K type strain sequencing project: providing services to taxonomists for standard genome sequencing and annotation.</title>
        <authorList>
            <consortium name="The Broad Institute Genomics Platform"/>
            <consortium name="The Broad Institute Genome Sequencing Center for Infectious Disease"/>
            <person name="Wu L."/>
            <person name="Ma J."/>
        </authorList>
    </citation>
    <scope>NUCLEOTIDE SEQUENCE [LARGE SCALE GENOMIC DNA]</scope>
    <source>
        <strain evidence="5">JCM 18657</strain>
    </source>
</reference>
<dbReference type="Pfam" id="PF00440">
    <property type="entry name" value="TetR_N"/>
    <property type="match status" value="1"/>
</dbReference>
<proteinExistence type="predicted"/>
<evidence type="ECO:0000313" key="4">
    <source>
        <dbReference type="EMBL" id="MFC7749953.1"/>
    </source>
</evidence>
<evidence type="ECO:0000259" key="3">
    <source>
        <dbReference type="PROSITE" id="PS50977"/>
    </source>
</evidence>
<feature type="DNA-binding region" description="H-T-H motif" evidence="2">
    <location>
        <begin position="48"/>
        <end position="67"/>
    </location>
</feature>
<protein>
    <submittedName>
        <fullName evidence="4">TetR/AcrR family transcriptional regulator</fullName>
    </submittedName>
</protein>
<accession>A0ABW2V6J3</accession>
<name>A0ABW2V6J3_9BACL</name>
<dbReference type="PRINTS" id="PR00455">
    <property type="entry name" value="HTHTETR"/>
</dbReference>
<dbReference type="Gene3D" id="1.10.10.60">
    <property type="entry name" value="Homeodomain-like"/>
    <property type="match status" value="1"/>
</dbReference>
<dbReference type="InterPro" id="IPR050109">
    <property type="entry name" value="HTH-type_TetR-like_transc_reg"/>
</dbReference>
<comment type="caution">
    <text evidence="4">The sequence shown here is derived from an EMBL/GenBank/DDBJ whole genome shotgun (WGS) entry which is preliminary data.</text>
</comment>
<evidence type="ECO:0000313" key="5">
    <source>
        <dbReference type="Proteomes" id="UP001596528"/>
    </source>
</evidence>
<keyword evidence="1 2" id="KW-0238">DNA-binding</keyword>
<dbReference type="InterPro" id="IPR036271">
    <property type="entry name" value="Tet_transcr_reg_TetR-rel_C_sf"/>
</dbReference>
<dbReference type="SUPFAM" id="SSF48498">
    <property type="entry name" value="Tetracyclin repressor-like, C-terminal domain"/>
    <property type="match status" value="1"/>
</dbReference>
<organism evidence="4 5">
    <name type="scientific">Paenibacillus thermoaerophilus</name>
    <dbReference type="NCBI Taxonomy" id="1215385"/>
    <lineage>
        <taxon>Bacteria</taxon>
        <taxon>Bacillati</taxon>
        <taxon>Bacillota</taxon>
        <taxon>Bacilli</taxon>
        <taxon>Bacillales</taxon>
        <taxon>Paenibacillaceae</taxon>
        <taxon>Paenibacillus</taxon>
    </lineage>
</organism>